<evidence type="ECO:0000313" key="2">
    <source>
        <dbReference type="Proteomes" id="UP000020406"/>
    </source>
</evidence>
<protein>
    <submittedName>
        <fullName evidence="1">Uncharacterized protein</fullName>
    </submittedName>
</protein>
<evidence type="ECO:0000313" key="1">
    <source>
        <dbReference type="EMBL" id="EWS78714.1"/>
    </source>
</evidence>
<comment type="caution">
    <text evidence="1">The sequence shown here is derived from an EMBL/GenBank/DDBJ whole genome shotgun (WGS) entry which is preliminary data.</text>
</comment>
<organism evidence="1 2">
    <name type="scientific">Xylella taiwanensis</name>
    <dbReference type="NCBI Taxonomy" id="1444770"/>
    <lineage>
        <taxon>Bacteria</taxon>
        <taxon>Pseudomonadati</taxon>
        <taxon>Pseudomonadota</taxon>
        <taxon>Gammaproteobacteria</taxon>
        <taxon>Lysobacterales</taxon>
        <taxon>Lysobacteraceae</taxon>
        <taxon>Xylella</taxon>
    </lineage>
</organism>
<dbReference type="Proteomes" id="UP000020406">
    <property type="component" value="Unassembled WGS sequence"/>
</dbReference>
<dbReference type="EMBL" id="JDSQ01000005">
    <property type="protein sequence ID" value="EWS78714.1"/>
    <property type="molecule type" value="Genomic_DNA"/>
</dbReference>
<name>Z9JKL2_9GAMM</name>
<dbReference type="AlphaFoldDB" id="Z9JKL2"/>
<sequence>MGLEGADGIRVCCLWSGDHEVLLINGALVLCVTCLCR</sequence>
<accession>Z9JKL2</accession>
<reference evidence="1 2" key="1">
    <citation type="journal article" date="2014" name="Genome Announc.">
        <title>Draft Genome Sequence of Xylella fastidiosa Pear Leaf Scorch Strain in Taiwan.</title>
        <authorList>
            <person name="Su C.C."/>
            <person name="Deng W.L."/>
            <person name="Jan F.J."/>
            <person name="Chang C.J."/>
            <person name="Huang H."/>
            <person name="Chen J."/>
        </authorList>
    </citation>
    <scope>NUCLEOTIDE SEQUENCE [LARGE SCALE GENOMIC DNA]</scope>
    <source>
        <strain evidence="1 2">PLS229</strain>
    </source>
</reference>
<proteinExistence type="predicted"/>
<gene>
    <name evidence="1" type="ORF">AF72_03875</name>
</gene>